<dbReference type="ESTHER" id="rhoru-PHACRR">
    <property type="family name" value="PHA_synth_I"/>
</dbReference>
<dbReference type="InterPro" id="IPR000073">
    <property type="entry name" value="AB_hydrolase_1"/>
</dbReference>
<keyword evidence="3" id="KW-0808">Transferase</keyword>
<keyword evidence="2" id="KW-0963">Cytoplasm</keyword>
<evidence type="ECO:0000259" key="6">
    <source>
        <dbReference type="Pfam" id="PF07167"/>
    </source>
</evidence>
<dbReference type="PATRIC" id="fig|269796.9.peg.2517"/>
<dbReference type="eggNOG" id="COG3243">
    <property type="taxonomic scope" value="Bacteria"/>
</dbReference>
<dbReference type="InterPro" id="IPR010963">
    <property type="entry name" value="PHA_synth_I"/>
</dbReference>
<dbReference type="InterPro" id="IPR010941">
    <property type="entry name" value="PhaC_N"/>
</dbReference>
<dbReference type="PANTHER" id="PTHR36837:SF5">
    <property type="entry name" value="POLY-3-HYDROXYBUTYRATE SYNTHASE"/>
    <property type="match status" value="1"/>
</dbReference>
<dbReference type="AlphaFoldDB" id="Q2RRN2"/>
<dbReference type="SUPFAM" id="SSF53474">
    <property type="entry name" value="alpha/beta-Hydrolases"/>
    <property type="match status" value="1"/>
</dbReference>
<dbReference type="STRING" id="269796.Rru_A2413"/>
<dbReference type="InterPro" id="IPR051321">
    <property type="entry name" value="PHA/PHB_synthase"/>
</dbReference>
<dbReference type="PhylomeDB" id="Q2RRN2"/>
<dbReference type="Pfam" id="PF00561">
    <property type="entry name" value="Abhydrolase_1"/>
    <property type="match status" value="1"/>
</dbReference>
<dbReference type="NCBIfam" id="TIGR01838">
    <property type="entry name" value="PHA_synth_I"/>
    <property type="match status" value="1"/>
</dbReference>
<dbReference type="HOGENOM" id="CLU_017387_1_0_5"/>
<dbReference type="PANTHER" id="PTHR36837">
    <property type="entry name" value="POLY(3-HYDROXYALKANOATE) POLYMERASE SUBUNIT PHAC"/>
    <property type="match status" value="1"/>
</dbReference>
<dbReference type="Pfam" id="PF07167">
    <property type="entry name" value="PhaC_N"/>
    <property type="match status" value="1"/>
</dbReference>
<feature type="domain" description="Poly-beta-hydroxybutyrate polymerase N-terminal" evidence="6">
    <location>
        <begin position="107"/>
        <end position="278"/>
    </location>
</feature>
<evidence type="ECO:0000256" key="3">
    <source>
        <dbReference type="ARBA" id="ARBA00022679"/>
    </source>
</evidence>
<evidence type="ECO:0000256" key="1">
    <source>
        <dbReference type="ARBA" id="ARBA00004496"/>
    </source>
</evidence>
<reference evidence="7 8" key="1">
    <citation type="journal article" date="2011" name="Stand. Genomic Sci.">
        <title>Complete genome sequence of Rhodospirillum rubrum type strain (S1).</title>
        <authorList>
            <person name="Munk A.C."/>
            <person name="Copeland A."/>
            <person name="Lucas S."/>
            <person name="Lapidus A."/>
            <person name="Del Rio T.G."/>
            <person name="Barry K."/>
            <person name="Detter J.C."/>
            <person name="Hammon N."/>
            <person name="Israni S."/>
            <person name="Pitluck S."/>
            <person name="Brettin T."/>
            <person name="Bruce D."/>
            <person name="Han C."/>
            <person name="Tapia R."/>
            <person name="Gilna P."/>
            <person name="Schmutz J."/>
            <person name="Larimer F."/>
            <person name="Land M."/>
            <person name="Kyrpides N.C."/>
            <person name="Mavromatis K."/>
            <person name="Richardson P."/>
            <person name="Rohde M."/>
            <person name="Goker M."/>
            <person name="Klenk H.P."/>
            <person name="Zhang Y."/>
            <person name="Roberts G.P."/>
            <person name="Reslewic S."/>
            <person name="Schwartz D.C."/>
        </authorList>
    </citation>
    <scope>NUCLEOTIDE SEQUENCE [LARGE SCALE GENOMIC DNA]</scope>
    <source>
        <strain evidence="8">ATCC 11170 / ATH 1.1.1 / DSM 467 / LMG 4362 / NCIMB 8255 / S1</strain>
    </source>
</reference>
<dbReference type="KEGG" id="rru:Rru_A2413"/>
<organism evidence="7 8">
    <name type="scientific">Rhodospirillum rubrum (strain ATCC 11170 / ATH 1.1.1 / DSM 467 / LMG 4362 / NCIMB 8255 / S1)</name>
    <dbReference type="NCBI Taxonomy" id="269796"/>
    <lineage>
        <taxon>Bacteria</taxon>
        <taxon>Pseudomonadati</taxon>
        <taxon>Pseudomonadota</taxon>
        <taxon>Alphaproteobacteria</taxon>
        <taxon>Rhodospirillales</taxon>
        <taxon>Rhodospirillaceae</taxon>
        <taxon>Rhodospirillum</taxon>
    </lineage>
</organism>
<dbReference type="EMBL" id="CP000230">
    <property type="protein sequence ID" value="ABC23213.1"/>
    <property type="molecule type" value="Genomic_DNA"/>
</dbReference>
<proteinExistence type="predicted"/>
<keyword evidence="8" id="KW-1185">Reference proteome</keyword>
<evidence type="ECO:0000256" key="4">
    <source>
        <dbReference type="ARBA" id="ARBA00023315"/>
    </source>
</evidence>
<comment type="subcellular location">
    <subcellularLocation>
        <location evidence="1">Cytoplasm</location>
    </subcellularLocation>
</comment>
<accession>Q2RRN2</accession>
<evidence type="ECO:0000313" key="7">
    <source>
        <dbReference type="EMBL" id="ABC23213.1"/>
    </source>
</evidence>
<feature type="domain" description="AB hydrolase-1" evidence="5">
    <location>
        <begin position="282"/>
        <end position="522"/>
    </location>
</feature>
<evidence type="ECO:0000259" key="5">
    <source>
        <dbReference type="Pfam" id="PF00561"/>
    </source>
</evidence>
<dbReference type="InterPro" id="IPR029058">
    <property type="entry name" value="AB_hydrolase_fold"/>
</dbReference>
<dbReference type="GO" id="GO:0016746">
    <property type="term" value="F:acyltransferase activity"/>
    <property type="evidence" value="ECO:0007669"/>
    <property type="project" value="UniProtKB-KW"/>
</dbReference>
<gene>
    <name evidence="7" type="ordered locus">Rru_A2413</name>
</gene>
<dbReference type="GO" id="GO:0042619">
    <property type="term" value="P:poly-hydroxybutyrate biosynthetic process"/>
    <property type="evidence" value="ECO:0007669"/>
    <property type="project" value="InterPro"/>
</dbReference>
<dbReference type="SMR" id="Q2RRN2"/>
<keyword evidence="4" id="KW-0012">Acyltransferase</keyword>
<evidence type="ECO:0000313" key="8">
    <source>
        <dbReference type="Proteomes" id="UP000001929"/>
    </source>
</evidence>
<dbReference type="RefSeq" id="WP_011390166.1">
    <property type="nucleotide sequence ID" value="NC_007643.1"/>
</dbReference>
<dbReference type="GO" id="GO:0005737">
    <property type="term" value="C:cytoplasm"/>
    <property type="evidence" value="ECO:0007669"/>
    <property type="project" value="UniProtKB-SubCell"/>
</dbReference>
<dbReference type="EnsemblBacteria" id="ABC23213">
    <property type="protein sequence ID" value="ABC23213"/>
    <property type="gene ID" value="Rru_A2413"/>
</dbReference>
<protein>
    <submittedName>
        <fullName evidence="7">Poly(R)-hydroxyalkanoic acid synthase, class I</fullName>
    </submittedName>
</protein>
<dbReference type="Proteomes" id="UP000001929">
    <property type="component" value="Chromosome"/>
</dbReference>
<name>Q2RRN2_RHORT</name>
<evidence type="ECO:0000256" key="2">
    <source>
        <dbReference type="ARBA" id="ARBA00022490"/>
    </source>
</evidence>
<sequence length="598" mass="66806">MANQGSEKTPPDPARIGKTMADIAERSQKLVTDFMTRQATSPTGGMDDPMNIGQAFLDMTRQMMSHPERLVEAQMSLWQDYLALWQTTALRMMGAEAHPVATPAQGDRRFKDEAWDNNEVFDFIKQTYLLTARWMQGVVRDVDGMDRHTAEKVDFYTRQFVDAMAPSNFALTNPEVIRETLDSGGENLVKGLEHLLHDLERGKGQLRISMTDESAFEVGVNVAATPGKVIARNSLMELLQYTPTTEQVHKRPLLIIPPWINKYYILDLRPKNSFIKWAIDQGHSVFVISWVNPEADLAAKSFEDYMVEGPLAALDIIKTITGEDSVNAIGYCLGGTLLGCVLSYLEAKGQSDRIASATHFTAMLDFSEPGELGIFIDDQSLTFLEGKMNKVGYLDGSEMATTFNMLRANDLIWSFVVNNYLMGKDPFPFDLLYWNADSTRMPAAMHSFYLRKMYQENVLKDPGGVTLLGVPIDLRRNRTPSYFVSAREDHIAPWRSTFAGAQLYSGPVRFVLAASGHIAGVVNPPSANKYCFWTNTKKAKDAESWLEKASQTDGSWWTDWEAWVEKFTEGKVPARVPGDAGVPVLGDAPGDYVKVRAG</sequence>